<dbReference type="AlphaFoldDB" id="A0A840CKN4"/>
<name>A0A840CKN4_9BACT</name>
<dbReference type="RefSeq" id="WP_183307441.1">
    <property type="nucleotide sequence ID" value="NZ_JACIEP010000008.1"/>
</dbReference>
<protein>
    <submittedName>
        <fullName evidence="2">Uncharacterized protein</fullName>
    </submittedName>
</protein>
<evidence type="ECO:0000256" key="1">
    <source>
        <dbReference type="SAM" id="Phobius"/>
    </source>
</evidence>
<feature type="transmembrane region" description="Helical" evidence="1">
    <location>
        <begin position="60"/>
        <end position="80"/>
    </location>
</feature>
<feature type="transmembrane region" description="Helical" evidence="1">
    <location>
        <begin position="21"/>
        <end position="45"/>
    </location>
</feature>
<dbReference type="Proteomes" id="UP000555103">
    <property type="component" value="Unassembled WGS sequence"/>
</dbReference>
<proteinExistence type="predicted"/>
<gene>
    <name evidence="2" type="ORF">GGR21_002446</name>
</gene>
<sequence length="84" mass="9735">MSLQAKIENALPKDKLMHFCIGLLLTQLAYLWVWLILLPVIAGLIKELYDRFVRKTGFDWWDILATVLGCVPVGIVIFIIRFME</sequence>
<evidence type="ECO:0000313" key="2">
    <source>
        <dbReference type="EMBL" id="MBB4036540.1"/>
    </source>
</evidence>
<keyword evidence="3" id="KW-1185">Reference proteome</keyword>
<keyword evidence="1" id="KW-0472">Membrane</keyword>
<reference evidence="2 3" key="1">
    <citation type="submission" date="2020-08" db="EMBL/GenBank/DDBJ databases">
        <title>Genomic Encyclopedia of Type Strains, Phase IV (KMG-IV): sequencing the most valuable type-strain genomes for metagenomic binning, comparative biology and taxonomic classification.</title>
        <authorList>
            <person name="Goeker M."/>
        </authorList>
    </citation>
    <scope>NUCLEOTIDE SEQUENCE [LARGE SCALE GENOMIC DNA]</scope>
    <source>
        <strain evidence="2 3">DSM 104969</strain>
    </source>
</reference>
<organism evidence="2 3">
    <name type="scientific">Dysgonomonas hofstadii</name>
    <dbReference type="NCBI Taxonomy" id="637886"/>
    <lineage>
        <taxon>Bacteria</taxon>
        <taxon>Pseudomonadati</taxon>
        <taxon>Bacteroidota</taxon>
        <taxon>Bacteroidia</taxon>
        <taxon>Bacteroidales</taxon>
        <taxon>Dysgonomonadaceae</taxon>
        <taxon>Dysgonomonas</taxon>
    </lineage>
</organism>
<comment type="caution">
    <text evidence="2">The sequence shown here is derived from an EMBL/GenBank/DDBJ whole genome shotgun (WGS) entry which is preliminary data.</text>
</comment>
<dbReference type="EMBL" id="JACIEP010000008">
    <property type="protein sequence ID" value="MBB4036540.1"/>
    <property type="molecule type" value="Genomic_DNA"/>
</dbReference>
<keyword evidence="1" id="KW-0812">Transmembrane</keyword>
<accession>A0A840CKN4</accession>
<evidence type="ECO:0000313" key="3">
    <source>
        <dbReference type="Proteomes" id="UP000555103"/>
    </source>
</evidence>
<keyword evidence="1" id="KW-1133">Transmembrane helix</keyword>